<sequence length="184" mass="20489">MAKPNPLQEQLLKAGLAKKSKVTEAAREQQKARQAKESTESDQIRREAERARELKAEKDRALEAERKARARAAELAAQARQIIQDKKLPRSGESEYRFSADGAIRTILINDDQRRLLAAGTVVIARHGDRYELLPRAAGEKVRERDASLIVLDHGQASGAAPADSSSEDDAYYAQFKVPDDLVW</sequence>
<dbReference type="RefSeq" id="WP_139448112.1">
    <property type="nucleotide sequence ID" value="NZ_SMDR01000002.1"/>
</dbReference>
<evidence type="ECO:0000256" key="1">
    <source>
        <dbReference type="SAM" id="MobiDB-lite"/>
    </source>
</evidence>
<dbReference type="Proteomes" id="UP000305760">
    <property type="component" value="Unassembled WGS sequence"/>
</dbReference>
<name>A0A5C4RQW8_9GAMM</name>
<dbReference type="Pfam" id="PF09831">
    <property type="entry name" value="DUF2058"/>
    <property type="match status" value="1"/>
</dbReference>
<dbReference type="InterPro" id="IPR018636">
    <property type="entry name" value="DUF2058"/>
</dbReference>
<organism evidence="2 3">
    <name type="scientific">Arenimonas terrae</name>
    <dbReference type="NCBI Taxonomy" id="2546226"/>
    <lineage>
        <taxon>Bacteria</taxon>
        <taxon>Pseudomonadati</taxon>
        <taxon>Pseudomonadota</taxon>
        <taxon>Gammaproteobacteria</taxon>
        <taxon>Lysobacterales</taxon>
        <taxon>Lysobacteraceae</taxon>
        <taxon>Arenimonas</taxon>
    </lineage>
</organism>
<accession>A0A5C4RQW8</accession>
<evidence type="ECO:0000313" key="3">
    <source>
        <dbReference type="Proteomes" id="UP000305760"/>
    </source>
</evidence>
<evidence type="ECO:0000313" key="2">
    <source>
        <dbReference type="EMBL" id="TNJ33570.1"/>
    </source>
</evidence>
<keyword evidence="3" id="KW-1185">Reference proteome</keyword>
<proteinExistence type="predicted"/>
<gene>
    <name evidence="2" type="ORF">E1B00_09470</name>
</gene>
<dbReference type="OrthoDB" id="5294470at2"/>
<dbReference type="AlphaFoldDB" id="A0A5C4RQW8"/>
<reference evidence="2 3" key="1">
    <citation type="submission" date="2019-03" db="EMBL/GenBank/DDBJ databases">
        <title>Arenimonas daejeonensis sp. nov., isolated from compost.</title>
        <authorList>
            <person name="Jeon C.O."/>
        </authorList>
    </citation>
    <scope>NUCLEOTIDE SEQUENCE [LARGE SCALE GENOMIC DNA]</scope>
    <source>
        <strain evidence="2 3">R29</strain>
    </source>
</reference>
<feature type="region of interest" description="Disordered" evidence="1">
    <location>
        <begin position="1"/>
        <end position="59"/>
    </location>
</feature>
<dbReference type="EMBL" id="SMDR01000002">
    <property type="protein sequence ID" value="TNJ33570.1"/>
    <property type="molecule type" value="Genomic_DNA"/>
</dbReference>
<protein>
    <submittedName>
        <fullName evidence="2">DUF2058 domain-containing protein</fullName>
    </submittedName>
</protein>
<feature type="compositionally biased region" description="Basic and acidic residues" evidence="1">
    <location>
        <begin position="21"/>
        <end position="59"/>
    </location>
</feature>
<comment type="caution">
    <text evidence="2">The sequence shown here is derived from an EMBL/GenBank/DDBJ whole genome shotgun (WGS) entry which is preliminary data.</text>
</comment>